<evidence type="ECO:0000313" key="1">
    <source>
        <dbReference type="EMBL" id="QLF86169.1"/>
    </source>
</evidence>
<evidence type="ECO:0000313" key="2">
    <source>
        <dbReference type="Proteomes" id="UP000510897"/>
    </source>
</evidence>
<organism evidence="1 2">
    <name type="scientific">Synechococcus phage S-CAM7</name>
    <dbReference type="NCBI Taxonomy" id="1883368"/>
    <lineage>
        <taxon>Viruses</taxon>
        <taxon>Duplodnaviria</taxon>
        <taxon>Heunggongvirae</taxon>
        <taxon>Uroviricota</taxon>
        <taxon>Caudoviricetes</taxon>
        <taxon>Pantevenvirales</taxon>
        <taxon>Kyanoviridae</taxon>
        <taxon>Mazuvirus</taxon>
        <taxon>Mazuvirus scam7</taxon>
    </lineage>
</organism>
<proteinExistence type="predicted"/>
<reference evidence="1 2" key="1">
    <citation type="submission" date="2020-06" db="EMBL/GenBank/DDBJ databases">
        <authorList>
            <person name="Puxty R.J."/>
            <person name="Weihe C."/>
            <person name="Marston M.F."/>
            <person name="Martiny J.B.H."/>
        </authorList>
    </citation>
    <scope>NUCLEOTIDE SEQUENCE [LARGE SCALE GENOMIC DNA]</scope>
    <source>
        <strain evidence="1">0809CC03</strain>
    </source>
</reference>
<protein>
    <submittedName>
        <fullName evidence="1">Uncharacterized protein</fullName>
    </submittedName>
</protein>
<name>A0A7D5JH06_9CAUD</name>
<dbReference type="Proteomes" id="UP000510897">
    <property type="component" value="Segment"/>
</dbReference>
<dbReference type="EMBL" id="MT586120">
    <property type="protein sequence ID" value="QLF86169.1"/>
    <property type="molecule type" value="Genomic_DNA"/>
</dbReference>
<gene>
    <name evidence="1" type="ORF">CC030809_00113</name>
</gene>
<sequence>MLNITADQNGTISWQEALRFVNEAAADQRNFLIRDFLQSAYAGLRGERIDLGELNVWITENI</sequence>
<accession>A0A7D5JH06</accession>
<reference evidence="1 2" key="2">
    <citation type="submission" date="2020-07" db="EMBL/GenBank/DDBJ databases">
        <title>Signatures of coevolution in a cyanophage population.</title>
        <authorList>
            <person name="Abebe J."/>
        </authorList>
    </citation>
    <scope>NUCLEOTIDE SEQUENCE [LARGE SCALE GENOMIC DNA]</scope>
    <source>
        <strain evidence="1">0809CC03</strain>
    </source>
</reference>